<dbReference type="Gene3D" id="1.10.10.2360">
    <property type="match status" value="1"/>
</dbReference>
<reference evidence="20" key="1">
    <citation type="journal article" date="2023" name="Insect Mol. Biol.">
        <title>Genome sequencing provides insights into the evolution of gene families encoding plant cell wall-degrading enzymes in longhorned beetles.</title>
        <authorList>
            <person name="Shin N.R."/>
            <person name="Okamura Y."/>
            <person name="Kirsch R."/>
            <person name="Pauchet Y."/>
        </authorList>
    </citation>
    <scope>NUCLEOTIDE SEQUENCE</scope>
    <source>
        <strain evidence="20">AMC_N1</strain>
    </source>
</reference>
<dbReference type="FunFam" id="3.30.1610.10:FF:000001">
    <property type="entry name" value="Nuclear pore complex protein Nup98-Nup96"/>
    <property type="match status" value="1"/>
</dbReference>
<keyword evidence="6" id="KW-0813">Transport</keyword>
<dbReference type="GO" id="GO:0006508">
    <property type="term" value="P:proteolysis"/>
    <property type="evidence" value="ECO:0007669"/>
    <property type="project" value="UniProtKB-KW"/>
</dbReference>
<dbReference type="GO" id="GO:0017056">
    <property type="term" value="F:structural constituent of nuclear pore"/>
    <property type="evidence" value="ECO:0007669"/>
    <property type="project" value="InterPro"/>
</dbReference>
<dbReference type="EMBL" id="JAPWTK010000095">
    <property type="protein sequence ID" value="KAJ8950741.1"/>
    <property type="molecule type" value="Genomic_DNA"/>
</dbReference>
<evidence type="ECO:0000256" key="9">
    <source>
        <dbReference type="ARBA" id="ARBA00022801"/>
    </source>
</evidence>
<gene>
    <name evidence="20" type="ORF">NQ318_011234</name>
</gene>
<evidence type="ECO:0000259" key="19">
    <source>
        <dbReference type="PROSITE" id="PS51434"/>
    </source>
</evidence>
<dbReference type="GO" id="GO:0000973">
    <property type="term" value="P:post-transcriptional tethering of RNA polymerase II gene DNA at nuclear periphery"/>
    <property type="evidence" value="ECO:0007669"/>
    <property type="project" value="TreeGrafter"/>
</dbReference>
<evidence type="ECO:0000256" key="13">
    <source>
        <dbReference type="ARBA" id="ARBA00022927"/>
    </source>
</evidence>
<protein>
    <recommendedName>
        <fullName evidence="5">Nuclear pore complex protein Nup98-Nup96</fullName>
    </recommendedName>
</protein>
<feature type="region of interest" description="Disordered" evidence="18">
    <location>
        <begin position="629"/>
        <end position="650"/>
    </location>
</feature>
<evidence type="ECO:0000256" key="8">
    <source>
        <dbReference type="ARBA" id="ARBA00022737"/>
    </source>
</evidence>
<dbReference type="InterPro" id="IPR036903">
    <property type="entry name" value="Nup98_auto-Pept-S59_dom_sf"/>
</dbReference>
<dbReference type="GO" id="GO:0006405">
    <property type="term" value="P:RNA export from nucleus"/>
    <property type="evidence" value="ECO:0007669"/>
    <property type="project" value="TreeGrafter"/>
</dbReference>
<dbReference type="PANTHER" id="PTHR23198:SF6">
    <property type="entry name" value="NUCLEAR PORE COMPLEX PROTEIN NUP98-NUP96"/>
    <property type="match status" value="1"/>
</dbReference>
<dbReference type="InterPro" id="IPR021967">
    <property type="entry name" value="Nup98_C"/>
</dbReference>
<evidence type="ECO:0000256" key="5">
    <source>
        <dbReference type="ARBA" id="ARBA00013472"/>
    </source>
</evidence>
<dbReference type="PANTHER" id="PTHR23198">
    <property type="entry name" value="NUCLEOPORIN"/>
    <property type="match status" value="1"/>
</dbReference>
<dbReference type="GO" id="GO:0051028">
    <property type="term" value="P:mRNA transport"/>
    <property type="evidence" value="ECO:0007669"/>
    <property type="project" value="UniProtKB-KW"/>
</dbReference>
<keyword evidence="21" id="KW-1185">Reference proteome</keyword>
<sequence>MFGNLNKPAFGAAAPNASFGFGSTSTGTANPFGQSQLFGKPATGGFWKSVNFHFWTTHQHNRQIYFKMQTQVLEHQPLHHLDSERLTYSDNSSLPLAACLIHPPPLDNKISPPVSVSDRSPRNRPFSANSPNSSKRLVSFSLLRAISLAVPRLSGGQQAAGTVIKFNPVTGTDTMMKNGVAQSINTKHHSITCMKEYENKSFEELRFEDYLANRKGRARPSTTTWIWCDPVRSYSFVSSRSLRTARCLKPAFGQATGFGQTTSTFGQNTPGFGLGNQQQQSGTLFGKPTGFGAPTSSTPSFGFGSTAQTANPFGGAQAAKPFGSTTQPIFGTTTNTTQQSGFGTGLFGQTNTQNAGSLFGKPAQPTTGFGATPSTTGFTFGPPASTQTSSLFQPNKPLFGQTSTTTGFGPTNTFGNTSSTPFGNTFNKPAAPTFGNTQQTGFGTALGGLQNQGSSLFGNTAKPGGLFGNTGTTGLFGNTNTTFQPNTGFGIQQQQPQQSLFPPPEQQNSSNLALLTSDPFGDAPHLAGLEPKLKPNSPSVSATDPKELKALLDPQKKVDMTHNAKLKVFPFKSVKDSLFEGVFAKNKPEGHSEEYVKTNCRRLVLKQRPNANSEGNSPGIMRTDILKHITSPEEQKNNSREENRIESNIKNDLRTTPLRLTFENTMNGEISHSINMQTYNVLNSSIAKNDISDKKDSPPPTDDEDEPINLAGGDTTAKSYPCGIICTRPEYYTLPSLEELTQYIDENGSCIVKGFTIGRKGYGNVYFPDEMNVSGLNIDELVHFRYREINVYPDDSKKPPVGQGLNRRAQVTLDNVYPKRSDTNTLIKDVSELLQMNFAEKLRRVTVKKGAKFVDYRPETGSWVFKVDHFSRYGFNDSDDESEQNDKEGTKKQPEPIKKPAEVENQGKKINGLLEKTETLKKKDGSKEMEARMGLDEDIFVEEGDRFTPEEDQVIPQSMYVDDDDFHTVPTGIPMSFSYEPFKTSKSIQVMKSTLFADDDKSSEGSGSHASLIRQYWDVPEEIPDIPQLQLVKEDMIPKKKVVLRPKVEKVFNYGGNLHSFAGVEVPTEIIQNRCYMDLGVFKGKSFKVGWMKGFNFLSVNAKQGEISGQLAINTIDLGGYTKDFDPLKEVLQDSLEIVLEESTYDLDVDCIPTFRIRKDHAYLQKQTKLFSKLVSKYSDKDSQYLYSIWTLADALWGPDEDTFTNRRLQANTSYDDYATKDIVKNIFNQLTVFKITEAANLAIDNRFPNLALLISQLSLTNRTKLFLQEQIEMWHTSMVLNHMSGDIKKIYLLLSGTPIKEDINIFESIDWKRALGMHLWYVCDAGVPIEIAIELYEKAFEEQSYAEAPYPPYRNSYIEDASFDVLYHMLLLYRSRIHRLSSALNPATHTDNLLDYRLSWLLLQLFLSLDVGLIESSEKTKLCTSFSNQLESLGKWEWAIFVLLYLDDNDLKKNLVTGILDRNLSPENDKQTLDIQDDLVNKMHVPATWIHSVKGEKLLLLERYFPAFNHLSHACEYYKANNLLMDHLIPTLFINEQYDLIRTLIDAIKEGSKSISHWSNQAGLFSDFLELQENVISLRAEDLLKLQMQLQSISERIGALPIKTEQQKLCVAEMSKRCASVYKELCKKSGSAQFRNSYSDFIETLVMPPDFKQNEALYIINQFDSIGQL</sequence>
<evidence type="ECO:0000256" key="11">
    <source>
        <dbReference type="ARBA" id="ARBA00022816"/>
    </source>
</evidence>
<evidence type="ECO:0000256" key="17">
    <source>
        <dbReference type="ARBA" id="ARBA00023242"/>
    </source>
</evidence>
<feature type="compositionally biased region" description="Low complexity" evidence="18">
    <location>
        <begin position="365"/>
        <end position="384"/>
    </location>
</feature>
<evidence type="ECO:0000313" key="20">
    <source>
        <dbReference type="EMBL" id="KAJ8950741.1"/>
    </source>
</evidence>
<proteinExistence type="inferred from homology"/>
<keyword evidence="7" id="KW-0645">Protease</keyword>
<keyword evidence="10" id="KW-0068">Autocatalytic cleavage</keyword>
<dbReference type="Gene3D" id="1.25.40.690">
    <property type="match status" value="1"/>
</dbReference>
<keyword evidence="9" id="KW-0378">Hydrolase</keyword>
<accession>A0AAV8YJD4</accession>
<organism evidence="20 21">
    <name type="scientific">Aromia moschata</name>
    <dbReference type="NCBI Taxonomy" id="1265417"/>
    <lineage>
        <taxon>Eukaryota</taxon>
        <taxon>Metazoa</taxon>
        <taxon>Ecdysozoa</taxon>
        <taxon>Arthropoda</taxon>
        <taxon>Hexapoda</taxon>
        <taxon>Insecta</taxon>
        <taxon>Pterygota</taxon>
        <taxon>Neoptera</taxon>
        <taxon>Endopterygota</taxon>
        <taxon>Coleoptera</taxon>
        <taxon>Polyphaga</taxon>
        <taxon>Cucujiformia</taxon>
        <taxon>Chrysomeloidea</taxon>
        <taxon>Cerambycidae</taxon>
        <taxon>Cerambycinae</taxon>
        <taxon>Callichromatini</taxon>
        <taxon>Aromia</taxon>
    </lineage>
</organism>
<feature type="region of interest" description="Disordered" evidence="18">
    <location>
        <begin position="689"/>
        <end position="714"/>
    </location>
</feature>
<evidence type="ECO:0000256" key="14">
    <source>
        <dbReference type="ARBA" id="ARBA00023010"/>
    </source>
</evidence>
<feature type="domain" description="Peptidase S59" evidence="19">
    <location>
        <begin position="728"/>
        <end position="870"/>
    </location>
</feature>
<feature type="compositionally biased region" description="Basic and acidic residues" evidence="18">
    <location>
        <begin position="884"/>
        <end position="900"/>
    </location>
</feature>
<keyword evidence="12" id="KW-0720">Serine protease</keyword>
<dbReference type="GO" id="GO:0031965">
    <property type="term" value="C:nuclear membrane"/>
    <property type="evidence" value="ECO:0007669"/>
    <property type="project" value="UniProtKB-SubCell"/>
</dbReference>
<dbReference type="InterPro" id="IPR007230">
    <property type="entry name" value="Nup98_auto-Pept-S59_dom"/>
</dbReference>
<dbReference type="GO" id="GO:0006606">
    <property type="term" value="P:protein import into nucleus"/>
    <property type="evidence" value="ECO:0007669"/>
    <property type="project" value="TreeGrafter"/>
</dbReference>
<dbReference type="Pfam" id="PF04096">
    <property type="entry name" value="Nucleoporin2"/>
    <property type="match status" value="1"/>
</dbReference>
<feature type="compositionally biased region" description="Low complexity" evidence="18">
    <location>
        <begin position="433"/>
        <end position="443"/>
    </location>
</feature>
<dbReference type="Proteomes" id="UP001162162">
    <property type="component" value="Unassembled WGS sequence"/>
</dbReference>
<keyword evidence="11" id="KW-0509">mRNA transport</keyword>
<keyword evidence="8" id="KW-0677">Repeat</keyword>
<dbReference type="GO" id="GO:0008139">
    <property type="term" value="F:nuclear localization sequence binding"/>
    <property type="evidence" value="ECO:0007669"/>
    <property type="project" value="TreeGrafter"/>
</dbReference>
<evidence type="ECO:0000256" key="15">
    <source>
        <dbReference type="ARBA" id="ARBA00023132"/>
    </source>
</evidence>
<dbReference type="GO" id="GO:0005654">
    <property type="term" value="C:nucleoplasm"/>
    <property type="evidence" value="ECO:0007669"/>
    <property type="project" value="UniProtKB-SubCell"/>
</dbReference>
<dbReference type="GO" id="GO:0003723">
    <property type="term" value="F:RNA binding"/>
    <property type="evidence" value="ECO:0007669"/>
    <property type="project" value="TreeGrafter"/>
</dbReference>
<comment type="similarity">
    <text evidence="4">Belongs to the nucleoporin GLFG family.</text>
</comment>
<evidence type="ECO:0000256" key="3">
    <source>
        <dbReference type="ARBA" id="ARBA00004642"/>
    </source>
</evidence>
<dbReference type="SUPFAM" id="SSF82215">
    <property type="entry name" value="C-terminal autoproteolytic domain of nucleoporin nup98"/>
    <property type="match status" value="1"/>
</dbReference>
<evidence type="ECO:0000256" key="7">
    <source>
        <dbReference type="ARBA" id="ARBA00022670"/>
    </source>
</evidence>
<evidence type="ECO:0000256" key="10">
    <source>
        <dbReference type="ARBA" id="ARBA00022813"/>
    </source>
</evidence>
<evidence type="ECO:0000256" key="2">
    <source>
        <dbReference type="ARBA" id="ARBA00004620"/>
    </source>
</evidence>
<comment type="subcellular location">
    <subcellularLocation>
        <location evidence="2">Nucleus membrane</location>
        <topology evidence="2">Peripheral membrane protein</topology>
        <orientation evidence="2">Nucleoplasmic side</orientation>
    </subcellularLocation>
    <subcellularLocation>
        <location evidence="1">Nucleus</location>
        <location evidence="1">Nuclear pore complex</location>
    </subcellularLocation>
    <subcellularLocation>
        <location evidence="3">Nucleus</location>
        <location evidence="3">Nucleoplasm</location>
    </subcellularLocation>
</comment>
<evidence type="ECO:0000256" key="6">
    <source>
        <dbReference type="ARBA" id="ARBA00022448"/>
    </source>
</evidence>
<evidence type="ECO:0000256" key="18">
    <source>
        <dbReference type="SAM" id="MobiDB-lite"/>
    </source>
</evidence>
<feature type="region of interest" description="Disordered" evidence="18">
    <location>
        <begin position="353"/>
        <end position="447"/>
    </location>
</feature>
<evidence type="ECO:0000256" key="16">
    <source>
        <dbReference type="ARBA" id="ARBA00023136"/>
    </source>
</evidence>
<dbReference type="InterPro" id="IPR037665">
    <property type="entry name" value="Nucleoporin_S59-like"/>
</dbReference>
<dbReference type="PROSITE" id="PS51434">
    <property type="entry name" value="NUP_C"/>
    <property type="match status" value="1"/>
</dbReference>
<evidence type="ECO:0000256" key="1">
    <source>
        <dbReference type="ARBA" id="ARBA00004567"/>
    </source>
</evidence>
<keyword evidence="17" id="KW-0539">Nucleus</keyword>
<evidence type="ECO:0000256" key="12">
    <source>
        <dbReference type="ARBA" id="ARBA00022825"/>
    </source>
</evidence>
<feature type="region of interest" description="Disordered" evidence="18">
    <location>
        <begin position="486"/>
        <end position="543"/>
    </location>
</feature>
<keyword evidence="15" id="KW-0906">Nuclear pore complex</keyword>
<evidence type="ECO:0000256" key="4">
    <source>
        <dbReference type="ARBA" id="ARBA00008926"/>
    </source>
</evidence>
<dbReference type="Gene3D" id="3.30.1610.10">
    <property type="entry name" value="Peptidase S59, nucleoporin"/>
    <property type="match status" value="1"/>
</dbReference>
<dbReference type="FunFam" id="1.10.10.2360:FF:000001">
    <property type="entry name" value="Nuclear pore complex protein Nup98-Nup96"/>
    <property type="match status" value="1"/>
</dbReference>
<dbReference type="GO" id="GO:0044614">
    <property type="term" value="C:nuclear pore cytoplasmic filaments"/>
    <property type="evidence" value="ECO:0007669"/>
    <property type="project" value="TreeGrafter"/>
</dbReference>
<feature type="compositionally biased region" description="Low complexity" evidence="18">
    <location>
        <begin position="402"/>
        <end position="418"/>
    </location>
</feature>
<feature type="region of interest" description="Disordered" evidence="18">
    <location>
        <begin position="875"/>
        <end position="900"/>
    </location>
</feature>
<name>A0AAV8YJD4_9CUCU</name>
<keyword evidence="13" id="KW-0653">Protein transport</keyword>
<dbReference type="Pfam" id="PF21240">
    <property type="entry name" value="Nup98_GLEBS"/>
    <property type="match status" value="1"/>
</dbReference>
<dbReference type="GO" id="GO:0008236">
    <property type="term" value="F:serine-type peptidase activity"/>
    <property type="evidence" value="ECO:0007669"/>
    <property type="project" value="UniProtKB-KW"/>
</dbReference>
<dbReference type="GO" id="GO:0034398">
    <property type="term" value="P:telomere tethering at nuclear periphery"/>
    <property type="evidence" value="ECO:0007669"/>
    <property type="project" value="TreeGrafter"/>
</dbReference>
<keyword evidence="14" id="KW-0811">Translocation</keyword>
<evidence type="ECO:0000313" key="21">
    <source>
        <dbReference type="Proteomes" id="UP001162162"/>
    </source>
</evidence>
<feature type="region of interest" description="Disordered" evidence="18">
    <location>
        <begin position="110"/>
        <end position="133"/>
    </location>
</feature>
<keyword evidence="16" id="KW-0472">Membrane</keyword>
<dbReference type="Pfam" id="PF12110">
    <property type="entry name" value="Nup96"/>
    <property type="match status" value="1"/>
</dbReference>
<comment type="caution">
    <text evidence="20">The sequence shown here is derived from an EMBL/GenBank/DDBJ whole genome shotgun (WGS) entry which is preliminary data.</text>
</comment>